<dbReference type="PANTHER" id="PTHR31968:SF4">
    <property type="entry name" value="SERINE_ARGININE-RELATED PROTEIN 53"/>
    <property type="match status" value="1"/>
</dbReference>
<sequence>MEEEKAAAYYEELVRKGGNAARFKQGLGFGGAKGSEVGSSSIIPKSDAHASLSNFVKQASPGRAAAIQTEIRAESIRDKLKKKETIPSDEYHDSRRKHRQSSSDRSRKRSRTPLHSRNPRDRSYSTERCQEWTRSSSSRDRDRRRRGTSVERIRKERSLSLSQEREKGNGDGRSERPGRSSATRVDTSSRRHGRNGDSKTIVKTRAPDRDFLKLIPNFDSMTPAEKVKAKMKLQLSETVVKDTAKGMTGEWERFDFDKDAPLDDEAKLDYFGGAIDDTGHMRNTGSTLLSTANQARREAQIQAAHDAAIFGAPVATTHGLKTKKEGSGHRVRDGEEDNRAARRRSDVTSLTDEEERSKVTETPGTGVVSEQIIAMQSAGSWQERAKKMREARAAAAGLHMEASAS</sequence>
<protein>
    <submittedName>
        <fullName evidence="2">Uncharacterized protein</fullName>
    </submittedName>
</protein>
<feature type="region of interest" description="Disordered" evidence="1">
    <location>
        <begin position="57"/>
        <end position="206"/>
    </location>
</feature>
<feature type="compositionally biased region" description="Basic and acidic residues" evidence="1">
    <location>
        <begin position="118"/>
        <end position="141"/>
    </location>
</feature>
<evidence type="ECO:0000256" key="1">
    <source>
        <dbReference type="SAM" id="MobiDB-lite"/>
    </source>
</evidence>
<dbReference type="InterPro" id="IPR034604">
    <property type="entry name" value="SRRP53"/>
</dbReference>
<keyword evidence="3" id="KW-1185">Reference proteome</keyword>
<evidence type="ECO:0000313" key="2">
    <source>
        <dbReference type="EMBL" id="CAK9233745.1"/>
    </source>
</evidence>
<name>A0ABP0UZL3_9BRYO</name>
<feature type="region of interest" description="Disordered" evidence="1">
    <location>
        <begin position="317"/>
        <end position="367"/>
    </location>
</feature>
<feature type="compositionally biased region" description="Basic and acidic residues" evidence="1">
    <location>
        <begin position="148"/>
        <end position="178"/>
    </location>
</feature>
<dbReference type="EMBL" id="OZ019900">
    <property type="protein sequence ID" value="CAK9233745.1"/>
    <property type="molecule type" value="Genomic_DNA"/>
</dbReference>
<dbReference type="PANTHER" id="PTHR31968">
    <property type="entry name" value="SERINE/ARGININE-RELATED PROTEIN 53"/>
    <property type="match status" value="1"/>
</dbReference>
<organism evidence="2 3">
    <name type="scientific">Sphagnum troendelagicum</name>
    <dbReference type="NCBI Taxonomy" id="128251"/>
    <lineage>
        <taxon>Eukaryota</taxon>
        <taxon>Viridiplantae</taxon>
        <taxon>Streptophyta</taxon>
        <taxon>Embryophyta</taxon>
        <taxon>Bryophyta</taxon>
        <taxon>Sphagnophytina</taxon>
        <taxon>Sphagnopsida</taxon>
        <taxon>Sphagnales</taxon>
        <taxon>Sphagnaceae</taxon>
        <taxon>Sphagnum</taxon>
    </lineage>
</organism>
<evidence type="ECO:0000313" key="3">
    <source>
        <dbReference type="Proteomes" id="UP001497512"/>
    </source>
</evidence>
<gene>
    <name evidence="2" type="ORF">CSSPTR1EN2_LOCUS21658</name>
</gene>
<feature type="compositionally biased region" description="Basic and acidic residues" evidence="1">
    <location>
        <begin position="322"/>
        <end position="346"/>
    </location>
</feature>
<dbReference type="Proteomes" id="UP001497512">
    <property type="component" value="Chromosome 8"/>
</dbReference>
<reference evidence="2" key="1">
    <citation type="submission" date="2024-02" db="EMBL/GenBank/DDBJ databases">
        <authorList>
            <consortium name="ELIXIR-Norway"/>
            <consortium name="Elixir Norway"/>
        </authorList>
    </citation>
    <scope>NUCLEOTIDE SEQUENCE</scope>
</reference>
<feature type="compositionally biased region" description="Basic and acidic residues" evidence="1">
    <location>
        <begin position="71"/>
        <end position="93"/>
    </location>
</feature>
<accession>A0ABP0UZL3</accession>
<feature type="compositionally biased region" description="Basic residues" evidence="1">
    <location>
        <begin position="94"/>
        <end position="114"/>
    </location>
</feature>
<proteinExistence type="predicted"/>